<gene>
    <name evidence="2" type="ORF">AAVZ08_00455</name>
</gene>
<dbReference type="Pfam" id="PF04488">
    <property type="entry name" value="Gly_transf_sug"/>
    <property type="match status" value="1"/>
</dbReference>
<reference evidence="2 3" key="1">
    <citation type="submission" date="2024-04" db="EMBL/GenBank/DDBJ databases">
        <title>Limosilactobacillus allomucosae sp. nov., a novel species isolated from wild boar faecal samples as potential probiotics for domestic pigs.</title>
        <authorList>
            <person name="Chen B."/>
        </authorList>
    </citation>
    <scope>NUCLEOTIDE SEQUENCE [LARGE SCALE GENOMIC DNA]</scope>
    <source>
        <strain evidence="2 3">WILCCON 0055</strain>
    </source>
</reference>
<name>A0ABV0I2B2_9LACO</name>
<dbReference type="Proteomes" id="UP001456307">
    <property type="component" value="Unassembled WGS sequence"/>
</dbReference>
<keyword evidence="1" id="KW-0808">Transferase</keyword>
<dbReference type="PANTHER" id="PTHR32385:SF15">
    <property type="entry name" value="INOSITOL PHOSPHOCERAMIDE MANNOSYLTRANSFERASE 1"/>
    <property type="match status" value="1"/>
</dbReference>
<dbReference type="InterPro" id="IPR051706">
    <property type="entry name" value="Glycosyltransferase_domain"/>
</dbReference>
<evidence type="ECO:0000313" key="3">
    <source>
        <dbReference type="Proteomes" id="UP001456307"/>
    </source>
</evidence>
<evidence type="ECO:0000313" key="2">
    <source>
        <dbReference type="EMBL" id="MEO5285121.1"/>
    </source>
</evidence>
<dbReference type="SUPFAM" id="SSF53448">
    <property type="entry name" value="Nucleotide-diphospho-sugar transferases"/>
    <property type="match status" value="1"/>
</dbReference>
<proteinExistence type="predicted"/>
<dbReference type="EMBL" id="JBCNVT010000001">
    <property type="protein sequence ID" value="MEO5285121.1"/>
    <property type="molecule type" value="Genomic_DNA"/>
</dbReference>
<sequence>MIPKIIHYCWFGGKPLPDDVKMCIASWKKYCPGYEIKEWNESNFDLNCCSYVQEASKTGTWAFVSDYARFLILYNYGGIYFDTDVELIKPIDSILNKGSFFCCEHGIGNPINPGLGMAAPKGLVIYKKILDSYSNDHFLFSDGTKNEKTIVTRVTEILKEDGYKSTWCVERVDNVYIYPPEYFCPLNYDTGKMNITNKTLAIHHYTASWHSKLDNFIIFMERNKNSKSYRFRRLLTLPFRVVNKFIKIVESKC</sequence>
<accession>A0ABV0I2B2</accession>
<evidence type="ECO:0000256" key="1">
    <source>
        <dbReference type="ARBA" id="ARBA00022679"/>
    </source>
</evidence>
<dbReference type="Gene3D" id="3.90.550.20">
    <property type="match status" value="1"/>
</dbReference>
<dbReference type="InterPro" id="IPR007577">
    <property type="entry name" value="GlycoTrfase_DXD_sugar-bd_CS"/>
</dbReference>
<organism evidence="2 3">
    <name type="scientific">Limosilactobacillus allomucosae</name>
    <dbReference type="NCBI Taxonomy" id="3142938"/>
    <lineage>
        <taxon>Bacteria</taxon>
        <taxon>Bacillati</taxon>
        <taxon>Bacillota</taxon>
        <taxon>Bacilli</taxon>
        <taxon>Lactobacillales</taxon>
        <taxon>Lactobacillaceae</taxon>
        <taxon>Limosilactobacillus</taxon>
    </lineage>
</organism>
<dbReference type="PANTHER" id="PTHR32385">
    <property type="entry name" value="MANNOSYL PHOSPHORYLINOSITOL CERAMIDE SYNTHASE"/>
    <property type="match status" value="1"/>
</dbReference>
<protein>
    <submittedName>
        <fullName evidence="2">Glycosyltransferase</fullName>
    </submittedName>
</protein>
<comment type="caution">
    <text evidence="2">The sequence shown here is derived from an EMBL/GenBank/DDBJ whole genome shotgun (WGS) entry which is preliminary data.</text>
</comment>
<dbReference type="InterPro" id="IPR029044">
    <property type="entry name" value="Nucleotide-diphossugar_trans"/>
</dbReference>
<dbReference type="RefSeq" id="WP_347985198.1">
    <property type="nucleotide sequence ID" value="NZ_JBCNVT010000001.1"/>
</dbReference>
<keyword evidence="3" id="KW-1185">Reference proteome</keyword>